<dbReference type="InterPro" id="IPR001296">
    <property type="entry name" value="Glyco_trans_1"/>
</dbReference>
<reference evidence="2 3" key="1">
    <citation type="journal article" date="2010" name="Int. J. Syst. Evol. Microbiol.">
        <title>Sphingopyxis bauzanensis sp. nov., a psychrophilic bacterium isolated from soil.</title>
        <authorList>
            <person name="Zhang D.C."/>
            <person name="Liu H.C."/>
            <person name="Xin Y.H."/>
            <person name="Zhou Y.G."/>
            <person name="Schinner F."/>
            <person name="Margesin R."/>
        </authorList>
    </citation>
    <scope>NUCLEOTIDE SEQUENCE [LARGE SCALE GENOMIC DNA]</scope>
    <source>
        <strain evidence="2 3">DSM 22271</strain>
    </source>
</reference>
<evidence type="ECO:0000313" key="3">
    <source>
        <dbReference type="Proteomes" id="UP000197361"/>
    </source>
</evidence>
<dbReference type="Proteomes" id="UP000197361">
    <property type="component" value="Unassembled WGS sequence"/>
</dbReference>
<feature type="domain" description="Glycosyl transferase family 1" evidence="1">
    <location>
        <begin position="209"/>
        <end position="379"/>
    </location>
</feature>
<keyword evidence="3" id="KW-1185">Reference proteome</keyword>
<comment type="caution">
    <text evidence="2">The sequence shown here is derived from an EMBL/GenBank/DDBJ whole genome shotgun (WGS) entry which is preliminary data.</text>
</comment>
<organism evidence="2 3">
    <name type="scientific">Sphingopyxis bauzanensis</name>
    <dbReference type="NCBI Taxonomy" id="651663"/>
    <lineage>
        <taxon>Bacteria</taxon>
        <taxon>Pseudomonadati</taxon>
        <taxon>Pseudomonadota</taxon>
        <taxon>Alphaproteobacteria</taxon>
        <taxon>Sphingomonadales</taxon>
        <taxon>Sphingomonadaceae</taxon>
        <taxon>Sphingopyxis</taxon>
    </lineage>
</organism>
<dbReference type="GO" id="GO:0016757">
    <property type="term" value="F:glycosyltransferase activity"/>
    <property type="evidence" value="ECO:0007669"/>
    <property type="project" value="InterPro"/>
</dbReference>
<evidence type="ECO:0000259" key="1">
    <source>
        <dbReference type="Pfam" id="PF00534"/>
    </source>
</evidence>
<dbReference type="Pfam" id="PF00534">
    <property type="entry name" value="Glycos_transf_1"/>
    <property type="match status" value="1"/>
</dbReference>
<dbReference type="PANTHER" id="PTHR12526:SF572">
    <property type="entry name" value="BLL5144 PROTEIN"/>
    <property type="match status" value="1"/>
</dbReference>
<keyword evidence="2" id="KW-0808">Transferase</keyword>
<dbReference type="EMBL" id="NISK01000002">
    <property type="protein sequence ID" value="OWQ97617.1"/>
    <property type="molecule type" value="Genomic_DNA"/>
</dbReference>
<sequence length="774" mass="84090">MAELDAPPPEALPRCTRPEALPRAAPRVALIGCFRPRRCGIATFTADVHEHLARERADLAIDVYAMRAKTDVGSDAAICQTIGDHDLQAYRTAAAAINASGAAVVWLQHEFGIFGGEAGGFILDLVDRVAAPLVVTLHTVLAAPTEGQRQVLDRLIARASQLIVMSQFGRDTLVELYGADPAKVAIIEHGTPDRAFAASSPLRGALAIGDRPVLSTFGLLGPGKGLETAIRALPTIAAQYPDILYRIVGATHPNLVAAEGEAYRESLVALAESLGVASNLAWDDRFLDTPELLEAIELCDIYLAPYPNLAQVTSGTLAYAVALGRAVISTPFVHARELLADDVGILVPQADSEAIAEAALLLLAVPAEREALQRRAYKRGRQTAWPVIARAFGDLLDRVIEGGSGERVLRRATPSRGAIWAMSDSVGILQHGRGPVADRDHGYCIDDNARAFMLMNCGELRRDPDCQNWALRYASFIQHAWNDELRAFRNFMAYDRRWLEATGSEDSNGRALWALGYGAAHAATGELRDWSADWFARTAAIAANFKSPRAIAFAALGADALLDRHPSDPRAIQLVERAGALLHAMWKSARRPTWDWFEPGLTYDNARLAEVLIRAGRRLQSLPMEEAGLSALVWLCDRQTSEQGNFRPVGSDGFGLMGETMPFDQQPLEAWATIAACATAFARGASPRWAGHADAAWRWFAGRNDRRVALADPQTGRCRDGLTPHGVNLNVGAESTLAYHLAHADMAVFWAARQRMPEEDPLRRLASEPAFART</sequence>
<protein>
    <submittedName>
        <fullName evidence="2">Glycosyl transferase family 1</fullName>
    </submittedName>
</protein>
<dbReference type="PANTHER" id="PTHR12526">
    <property type="entry name" value="GLYCOSYLTRANSFERASE"/>
    <property type="match status" value="1"/>
</dbReference>
<dbReference type="SUPFAM" id="SSF53756">
    <property type="entry name" value="UDP-Glycosyltransferase/glycogen phosphorylase"/>
    <property type="match status" value="1"/>
</dbReference>
<dbReference type="AlphaFoldDB" id="A0A246JWZ8"/>
<gene>
    <name evidence="2" type="ORF">CDQ92_07750</name>
</gene>
<dbReference type="Gene3D" id="3.40.50.2000">
    <property type="entry name" value="Glycogen Phosphorylase B"/>
    <property type="match status" value="2"/>
</dbReference>
<evidence type="ECO:0000313" key="2">
    <source>
        <dbReference type="EMBL" id="OWQ97617.1"/>
    </source>
</evidence>
<accession>A0A246JWZ8</accession>
<dbReference type="OrthoDB" id="9765330at2"/>
<proteinExistence type="predicted"/>
<name>A0A246JWZ8_9SPHN</name>